<sequence length="31" mass="3601">MRRPRARPVGLTPRPGGRRAVQPPPRWAVRR</sequence>
<name>L8PMH7_STRVR</name>
<dbReference type="Proteomes" id="UP000011205">
    <property type="component" value="Unassembled WGS sequence"/>
</dbReference>
<accession>L8PMH7</accession>
<organism evidence="2 3">
    <name type="scientific">Streptomyces viridochromogenes Tue57</name>
    <dbReference type="NCBI Taxonomy" id="1160705"/>
    <lineage>
        <taxon>Bacteria</taxon>
        <taxon>Bacillati</taxon>
        <taxon>Actinomycetota</taxon>
        <taxon>Actinomycetes</taxon>
        <taxon>Kitasatosporales</taxon>
        <taxon>Streptomycetaceae</taxon>
        <taxon>Streptomyces</taxon>
    </lineage>
</organism>
<evidence type="ECO:0000256" key="1">
    <source>
        <dbReference type="SAM" id="MobiDB-lite"/>
    </source>
</evidence>
<evidence type="ECO:0000313" key="2">
    <source>
        <dbReference type="EMBL" id="ELS57278.1"/>
    </source>
</evidence>
<reference evidence="2 3" key="1">
    <citation type="journal article" date="2013" name="Genome Announc.">
        <title>Draft Genome Sequence of Streptomyces viridochromogenes Strain Tu57, Producer of Avilamycin.</title>
        <authorList>
            <person name="Gruning B.A."/>
            <person name="Erxleben A."/>
            <person name="Hahnlein A."/>
            <person name="Gunther S."/>
        </authorList>
    </citation>
    <scope>NUCLEOTIDE SEQUENCE [LARGE SCALE GENOMIC DNA]</scope>
    <source>
        <strain evidence="2 3">Tue57</strain>
    </source>
</reference>
<comment type="caution">
    <text evidence="2">The sequence shown here is derived from an EMBL/GenBank/DDBJ whole genome shotgun (WGS) entry which is preliminary data.</text>
</comment>
<feature type="compositionally biased region" description="Pro residues" evidence="1">
    <location>
        <begin position="22"/>
        <end position="31"/>
    </location>
</feature>
<evidence type="ECO:0000313" key="3">
    <source>
        <dbReference type="Proteomes" id="UP000011205"/>
    </source>
</evidence>
<dbReference type="AlphaFoldDB" id="L8PMH7"/>
<feature type="region of interest" description="Disordered" evidence="1">
    <location>
        <begin position="1"/>
        <end position="31"/>
    </location>
</feature>
<protein>
    <submittedName>
        <fullName evidence="2">Uncharacterized protein</fullName>
    </submittedName>
</protein>
<proteinExistence type="predicted"/>
<dbReference type="EMBL" id="AMLP01000061">
    <property type="protein sequence ID" value="ELS57278.1"/>
    <property type="molecule type" value="Genomic_DNA"/>
</dbReference>
<gene>
    <name evidence="2" type="ORF">STVIR_1719</name>
</gene>